<keyword evidence="3" id="KW-1185">Reference proteome</keyword>
<organism evidence="2 3">
    <name type="scientific">Thalassiosira oceanica</name>
    <name type="common">Marine diatom</name>
    <dbReference type="NCBI Taxonomy" id="159749"/>
    <lineage>
        <taxon>Eukaryota</taxon>
        <taxon>Sar</taxon>
        <taxon>Stramenopiles</taxon>
        <taxon>Ochrophyta</taxon>
        <taxon>Bacillariophyta</taxon>
        <taxon>Coscinodiscophyceae</taxon>
        <taxon>Thalassiosirophycidae</taxon>
        <taxon>Thalassiosirales</taxon>
        <taxon>Thalassiosiraceae</taxon>
        <taxon>Thalassiosira</taxon>
    </lineage>
</organism>
<proteinExistence type="predicted"/>
<sequence length="233" mass="24615">MCSRSPRLEEPYSSPSNITSSPLRSVDCRIPAACGTRTPVRGREAPRKSSSSEQSEQSERRSETAPSYARKSAGAVDSGRASRPPSEVPRRGGRVVRGAGLGRYRRNRLKSSFLRSSRRALQVAVNRRTTRSPFDPGTVTPRGGKARELQHGTLAARAAPSRRPDSLLAPSPVSLASSPPPPPARGDETPGRGARERPVAPPAPPRPPRGARDGVPPPVSSPPSPAPGTPPAS</sequence>
<evidence type="ECO:0000256" key="1">
    <source>
        <dbReference type="SAM" id="MobiDB-lite"/>
    </source>
</evidence>
<feature type="compositionally biased region" description="Pro residues" evidence="1">
    <location>
        <begin position="199"/>
        <end position="208"/>
    </location>
</feature>
<feature type="compositionally biased region" description="Low complexity" evidence="1">
    <location>
        <begin position="110"/>
        <end position="121"/>
    </location>
</feature>
<feature type="non-terminal residue" evidence="2">
    <location>
        <position position="233"/>
    </location>
</feature>
<accession>K0SHN8</accession>
<feature type="compositionally biased region" description="Pro residues" evidence="1">
    <location>
        <begin position="215"/>
        <end position="233"/>
    </location>
</feature>
<gene>
    <name evidence="2" type="ORF">THAOC_14341</name>
</gene>
<name>K0SHN8_THAOC</name>
<evidence type="ECO:0000313" key="2">
    <source>
        <dbReference type="EMBL" id="EJK64875.1"/>
    </source>
</evidence>
<feature type="compositionally biased region" description="Basic and acidic residues" evidence="1">
    <location>
        <begin position="185"/>
        <end position="198"/>
    </location>
</feature>
<dbReference type="Proteomes" id="UP000266841">
    <property type="component" value="Unassembled WGS sequence"/>
</dbReference>
<evidence type="ECO:0000313" key="3">
    <source>
        <dbReference type="Proteomes" id="UP000266841"/>
    </source>
</evidence>
<comment type="caution">
    <text evidence="2">The sequence shown here is derived from an EMBL/GenBank/DDBJ whole genome shotgun (WGS) entry which is preliminary data.</text>
</comment>
<feature type="compositionally biased region" description="Low complexity" evidence="1">
    <location>
        <begin position="155"/>
        <end position="177"/>
    </location>
</feature>
<protein>
    <submittedName>
        <fullName evidence="2">Uncharacterized protein</fullName>
    </submittedName>
</protein>
<feature type="region of interest" description="Disordered" evidence="1">
    <location>
        <begin position="1"/>
        <end position="233"/>
    </location>
</feature>
<reference evidence="2 3" key="1">
    <citation type="journal article" date="2012" name="Genome Biol.">
        <title>Genome and low-iron response of an oceanic diatom adapted to chronic iron limitation.</title>
        <authorList>
            <person name="Lommer M."/>
            <person name="Specht M."/>
            <person name="Roy A.S."/>
            <person name="Kraemer L."/>
            <person name="Andreson R."/>
            <person name="Gutowska M.A."/>
            <person name="Wolf J."/>
            <person name="Bergner S.V."/>
            <person name="Schilhabel M.B."/>
            <person name="Klostermeier U.C."/>
            <person name="Beiko R.G."/>
            <person name="Rosenstiel P."/>
            <person name="Hippler M."/>
            <person name="Laroche J."/>
        </authorList>
    </citation>
    <scope>NUCLEOTIDE SEQUENCE [LARGE SCALE GENOMIC DNA]</scope>
    <source>
        <strain evidence="2 3">CCMP1005</strain>
    </source>
</reference>
<feature type="compositionally biased region" description="Basic and acidic residues" evidence="1">
    <location>
        <begin position="1"/>
        <end position="10"/>
    </location>
</feature>
<feature type="compositionally biased region" description="Polar residues" evidence="1">
    <location>
        <begin position="13"/>
        <end position="23"/>
    </location>
</feature>
<dbReference type="EMBL" id="AGNL01016739">
    <property type="protein sequence ID" value="EJK64875.1"/>
    <property type="molecule type" value="Genomic_DNA"/>
</dbReference>
<dbReference type="AlphaFoldDB" id="K0SHN8"/>